<proteinExistence type="predicted"/>
<name>K0T4Y2_THAOC</name>
<gene>
    <name evidence="2" type="ORF">THAOC_04551</name>
</gene>
<organism evidence="2 3">
    <name type="scientific">Thalassiosira oceanica</name>
    <name type="common">Marine diatom</name>
    <dbReference type="NCBI Taxonomy" id="159749"/>
    <lineage>
        <taxon>Eukaryota</taxon>
        <taxon>Sar</taxon>
        <taxon>Stramenopiles</taxon>
        <taxon>Ochrophyta</taxon>
        <taxon>Bacillariophyta</taxon>
        <taxon>Coscinodiscophyceae</taxon>
        <taxon>Thalassiosirophycidae</taxon>
        <taxon>Thalassiosirales</taxon>
        <taxon>Thalassiosiraceae</taxon>
        <taxon>Thalassiosira</taxon>
    </lineage>
</organism>
<protein>
    <submittedName>
        <fullName evidence="2">Uncharacterized protein</fullName>
    </submittedName>
</protein>
<evidence type="ECO:0000313" key="2">
    <source>
        <dbReference type="EMBL" id="EJK73803.1"/>
    </source>
</evidence>
<dbReference type="OMA" id="PTHHVTN"/>
<dbReference type="Proteomes" id="UP000266841">
    <property type="component" value="Unassembled WGS sequence"/>
</dbReference>
<evidence type="ECO:0000256" key="1">
    <source>
        <dbReference type="SAM" id="Phobius"/>
    </source>
</evidence>
<feature type="transmembrane region" description="Helical" evidence="1">
    <location>
        <begin position="59"/>
        <end position="79"/>
    </location>
</feature>
<dbReference type="AlphaFoldDB" id="K0T4Y2"/>
<accession>K0T4Y2</accession>
<keyword evidence="3" id="KW-1185">Reference proteome</keyword>
<keyword evidence="1" id="KW-0812">Transmembrane</keyword>
<keyword evidence="1" id="KW-1133">Transmembrane helix</keyword>
<reference evidence="2 3" key="1">
    <citation type="journal article" date="2012" name="Genome Biol.">
        <title>Genome and low-iron response of an oceanic diatom adapted to chronic iron limitation.</title>
        <authorList>
            <person name="Lommer M."/>
            <person name="Specht M."/>
            <person name="Roy A.S."/>
            <person name="Kraemer L."/>
            <person name="Andreson R."/>
            <person name="Gutowska M.A."/>
            <person name="Wolf J."/>
            <person name="Bergner S.V."/>
            <person name="Schilhabel M.B."/>
            <person name="Klostermeier U.C."/>
            <person name="Beiko R.G."/>
            <person name="Rosenstiel P."/>
            <person name="Hippler M."/>
            <person name="Laroche J."/>
        </authorList>
    </citation>
    <scope>NUCLEOTIDE SEQUENCE [LARGE SCALE GENOMIC DNA]</scope>
    <source>
        <strain evidence="2 3">CCMP1005</strain>
    </source>
</reference>
<dbReference type="EMBL" id="AGNL01004200">
    <property type="protein sequence ID" value="EJK73803.1"/>
    <property type="molecule type" value="Genomic_DNA"/>
</dbReference>
<keyword evidence="1" id="KW-0472">Membrane</keyword>
<evidence type="ECO:0000313" key="3">
    <source>
        <dbReference type="Proteomes" id="UP000266841"/>
    </source>
</evidence>
<comment type="caution">
    <text evidence="2">The sequence shown here is derived from an EMBL/GenBank/DDBJ whole genome shotgun (WGS) entry which is preliminary data.</text>
</comment>
<dbReference type="eggNOG" id="ENOG502SUQ4">
    <property type="taxonomic scope" value="Eukaryota"/>
</dbReference>
<dbReference type="OrthoDB" id="48328at2759"/>
<feature type="transmembrane region" description="Helical" evidence="1">
    <location>
        <begin position="191"/>
        <end position="218"/>
    </location>
</feature>
<sequence length="232" mass="24888">MLPRSAFVHYRRITTRSHAVLAESVGVLTAQDAGDLSPGMEVARSFEPTSRSFEPQADAGATIVFFLIAIVFTLLQLRISAIAEAATHRSAALERLRLVESRQLSNPGEVTAEQALSAKNEYEQALTRELDLRTVVPGVRVVAPRDPQKEEEQRAAAKRFLGWSEKDLGLLNGEPNVESDSKDGMSNGSQAVLLAVGLGLLGTFLILCVDPMTTLSAIAGGPPPVDLPASSW</sequence>